<name>A0A4C1VPC6_EUMVA</name>
<reference evidence="1 2" key="1">
    <citation type="journal article" date="2019" name="Commun. Biol.">
        <title>The bagworm genome reveals a unique fibroin gene that provides high tensile strength.</title>
        <authorList>
            <person name="Kono N."/>
            <person name="Nakamura H."/>
            <person name="Ohtoshi R."/>
            <person name="Tomita M."/>
            <person name="Numata K."/>
            <person name="Arakawa K."/>
        </authorList>
    </citation>
    <scope>NUCLEOTIDE SEQUENCE [LARGE SCALE GENOMIC DNA]</scope>
</reference>
<dbReference type="AlphaFoldDB" id="A0A4C1VPC6"/>
<dbReference type="OrthoDB" id="6626714at2759"/>
<comment type="caution">
    <text evidence="1">The sequence shown here is derived from an EMBL/GenBank/DDBJ whole genome shotgun (WGS) entry which is preliminary data.</text>
</comment>
<protein>
    <submittedName>
        <fullName evidence="1">Uncharacterized protein</fullName>
    </submittedName>
</protein>
<evidence type="ECO:0000313" key="2">
    <source>
        <dbReference type="Proteomes" id="UP000299102"/>
    </source>
</evidence>
<dbReference type="EMBL" id="BGZK01000368">
    <property type="protein sequence ID" value="GBP39615.1"/>
    <property type="molecule type" value="Genomic_DNA"/>
</dbReference>
<gene>
    <name evidence="1" type="ORF">EVAR_26698_1</name>
</gene>
<proteinExistence type="predicted"/>
<dbReference type="Proteomes" id="UP000299102">
    <property type="component" value="Unassembled WGS sequence"/>
</dbReference>
<accession>A0A4C1VPC6</accession>
<evidence type="ECO:0000313" key="1">
    <source>
        <dbReference type="EMBL" id="GBP39615.1"/>
    </source>
</evidence>
<sequence length="138" mass="16114">MKAYETVDKTISKAALQKFCQHLWYLVDEVAVLSVFDDDVDQETKIKIVKNLSKENPPVYSKHYIPSNEDLYGLLYEKDIDNFISNKSKTLFHRFKIDNSFLNNCPSSWPSNASFLRVKEQMMTLRAINDTAEREQLN</sequence>
<organism evidence="1 2">
    <name type="scientific">Eumeta variegata</name>
    <name type="common">Bagworm moth</name>
    <name type="synonym">Eumeta japonica</name>
    <dbReference type="NCBI Taxonomy" id="151549"/>
    <lineage>
        <taxon>Eukaryota</taxon>
        <taxon>Metazoa</taxon>
        <taxon>Ecdysozoa</taxon>
        <taxon>Arthropoda</taxon>
        <taxon>Hexapoda</taxon>
        <taxon>Insecta</taxon>
        <taxon>Pterygota</taxon>
        <taxon>Neoptera</taxon>
        <taxon>Endopterygota</taxon>
        <taxon>Lepidoptera</taxon>
        <taxon>Glossata</taxon>
        <taxon>Ditrysia</taxon>
        <taxon>Tineoidea</taxon>
        <taxon>Psychidae</taxon>
        <taxon>Oiketicinae</taxon>
        <taxon>Eumeta</taxon>
    </lineage>
</organism>
<keyword evidence="2" id="KW-1185">Reference proteome</keyword>